<sequence>MFSHFDRPQRRHHRDRGFGDPRGGFGGGFGPFRPPMPPQPPEPPEFFGRGGPGRGGRRGGRQRKGNVRVAVLALLAEREMHGYEMIQEIGRRTDGLWRPSPGSVYPTLQLLADEGLVSSSEEAGGKKLFSLTETGRAEAAKFEGAPPWQQVTDDIDDHAMKLHTASGHLASALRQMAHAGTREQKTRAIEIVNEARRQLYAILGEIDVEEDTDD</sequence>
<proteinExistence type="predicted"/>
<feature type="region of interest" description="Disordered" evidence="1">
    <location>
        <begin position="1"/>
        <end position="64"/>
    </location>
</feature>
<feature type="domain" description="Transcription regulator PadR N-terminal" evidence="2">
    <location>
        <begin position="71"/>
        <end position="140"/>
    </location>
</feature>
<dbReference type="InterPro" id="IPR036388">
    <property type="entry name" value="WH-like_DNA-bd_sf"/>
</dbReference>
<dbReference type="PANTHER" id="PTHR43252">
    <property type="entry name" value="TRANSCRIPTIONAL REGULATOR YQJI"/>
    <property type="match status" value="1"/>
</dbReference>
<accession>A0A7W7T254</accession>
<gene>
    <name evidence="3" type="ORF">F4559_001319</name>
</gene>
<dbReference type="InterPro" id="IPR005149">
    <property type="entry name" value="Tscrpt_reg_PadR_N"/>
</dbReference>
<dbReference type="AlphaFoldDB" id="A0A7W7T254"/>
<feature type="compositionally biased region" description="Basic residues" evidence="1">
    <location>
        <begin position="55"/>
        <end position="64"/>
    </location>
</feature>
<dbReference type="Proteomes" id="UP000542674">
    <property type="component" value="Unassembled WGS sequence"/>
</dbReference>
<dbReference type="SUPFAM" id="SSF46785">
    <property type="entry name" value="Winged helix' DNA-binding domain"/>
    <property type="match status" value="1"/>
</dbReference>
<dbReference type="InterPro" id="IPR036390">
    <property type="entry name" value="WH_DNA-bd_sf"/>
</dbReference>
<organism evidence="3 4">
    <name type="scientific">Saccharothrix violaceirubra</name>
    <dbReference type="NCBI Taxonomy" id="413306"/>
    <lineage>
        <taxon>Bacteria</taxon>
        <taxon>Bacillati</taxon>
        <taxon>Actinomycetota</taxon>
        <taxon>Actinomycetes</taxon>
        <taxon>Pseudonocardiales</taxon>
        <taxon>Pseudonocardiaceae</taxon>
        <taxon>Saccharothrix</taxon>
    </lineage>
</organism>
<dbReference type="RefSeq" id="WP_184666690.1">
    <property type="nucleotide sequence ID" value="NZ_BAABAI010000025.1"/>
</dbReference>
<name>A0A7W7T254_9PSEU</name>
<evidence type="ECO:0000256" key="1">
    <source>
        <dbReference type="SAM" id="MobiDB-lite"/>
    </source>
</evidence>
<feature type="compositionally biased region" description="Pro residues" evidence="1">
    <location>
        <begin position="32"/>
        <end position="44"/>
    </location>
</feature>
<dbReference type="Gene3D" id="1.10.10.10">
    <property type="entry name" value="Winged helix-like DNA-binding domain superfamily/Winged helix DNA-binding domain"/>
    <property type="match status" value="1"/>
</dbReference>
<evidence type="ECO:0000313" key="4">
    <source>
        <dbReference type="Proteomes" id="UP000542674"/>
    </source>
</evidence>
<reference evidence="3 4" key="1">
    <citation type="submission" date="2020-08" db="EMBL/GenBank/DDBJ databases">
        <title>Sequencing the genomes of 1000 actinobacteria strains.</title>
        <authorList>
            <person name="Klenk H.-P."/>
        </authorList>
    </citation>
    <scope>NUCLEOTIDE SEQUENCE [LARGE SCALE GENOMIC DNA]</scope>
    <source>
        <strain evidence="3 4">DSM 45084</strain>
    </source>
</reference>
<dbReference type="GO" id="GO:0003677">
    <property type="term" value="F:DNA binding"/>
    <property type="evidence" value="ECO:0007669"/>
    <property type="project" value="UniProtKB-KW"/>
</dbReference>
<dbReference type="PANTHER" id="PTHR43252:SF2">
    <property type="entry name" value="TRANSCRIPTION REGULATOR, PADR-LIKE FAMILY"/>
    <property type="match status" value="1"/>
</dbReference>
<keyword evidence="4" id="KW-1185">Reference proteome</keyword>
<keyword evidence="3" id="KW-0238">DNA-binding</keyword>
<evidence type="ECO:0000259" key="2">
    <source>
        <dbReference type="Pfam" id="PF03551"/>
    </source>
</evidence>
<evidence type="ECO:0000313" key="3">
    <source>
        <dbReference type="EMBL" id="MBB4963960.1"/>
    </source>
</evidence>
<comment type="caution">
    <text evidence="3">The sequence shown here is derived from an EMBL/GenBank/DDBJ whole genome shotgun (WGS) entry which is preliminary data.</text>
</comment>
<feature type="compositionally biased region" description="Gly residues" evidence="1">
    <location>
        <begin position="20"/>
        <end position="30"/>
    </location>
</feature>
<protein>
    <submittedName>
        <fullName evidence="3">DNA-binding PadR family transcriptional regulator</fullName>
    </submittedName>
</protein>
<dbReference type="EMBL" id="JACHJS010000001">
    <property type="protein sequence ID" value="MBB4963960.1"/>
    <property type="molecule type" value="Genomic_DNA"/>
</dbReference>
<dbReference type="Pfam" id="PF03551">
    <property type="entry name" value="PadR"/>
    <property type="match status" value="1"/>
</dbReference>